<keyword evidence="1" id="KW-0521">NADP</keyword>
<feature type="domain" description="Enoyl reductase (ER)" evidence="4">
    <location>
        <begin position="10"/>
        <end position="328"/>
    </location>
</feature>
<dbReference type="InterPro" id="IPR013154">
    <property type="entry name" value="ADH-like_N"/>
</dbReference>
<keyword evidence="2" id="KW-0560">Oxidoreductase</keyword>
<proteinExistence type="predicted"/>
<dbReference type="InterPro" id="IPR011032">
    <property type="entry name" value="GroES-like_sf"/>
</dbReference>
<evidence type="ECO:0000259" key="4">
    <source>
        <dbReference type="SMART" id="SM00829"/>
    </source>
</evidence>
<evidence type="ECO:0000256" key="1">
    <source>
        <dbReference type="ARBA" id="ARBA00022857"/>
    </source>
</evidence>
<dbReference type="Gene3D" id="3.90.180.10">
    <property type="entry name" value="Medium-chain alcohol dehydrogenases, catalytic domain"/>
    <property type="match status" value="1"/>
</dbReference>
<accession>A0A7R7DN14</accession>
<evidence type="ECO:0000256" key="3">
    <source>
        <dbReference type="SAM" id="MobiDB-lite"/>
    </source>
</evidence>
<feature type="region of interest" description="Disordered" evidence="3">
    <location>
        <begin position="1"/>
        <end position="26"/>
    </location>
</feature>
<dbReference type="Pfam" id="PF00107">
    <property type="entry name" value="ADH_zinc_N"/>
    <property type="match status" value="1"/>
</dbReference>
<dbReference type="SUPFAM" id="SSF51735">
    <property type="entry name" value="NAD(P)-binding Rossmann-fold domains"/>
    <property type="match status" value="1"/>
</dbReference>
<reference evidence="5 6" key="1">
    <citation type="submission" date="2020-08" db="EMBL/GenBank/DDBJ databases">
        <title>Whole genome shotgun sequence of Actinocatenispora thailandica NBRC 105041.</title>
        <authorList>
            <person name="Komaki H."/>
            <person name="Tamura T."/>
        </authorList>
    </citation>
    <scope>NUCLEOTIDE SEQUENCE [LARGE SCALE GENOMIC DNA]</scope>
    <source>
        <strain evidence="5 6">NBRC 105041</strain>
    </source>
</reference>
<dbReference type="Gene3D" id="3.40.50.720">
    <property type="entry name" value="NAD(P)-binding Rossmann-like Domain"/>
    <property type="match status" value="1"/>
</dbReference>
<evidence type="ECO:0000313" key="6">
    <source>
        <dbReference type="Proteomes" id="UP000611640"/>
    </source>
</evidence>
<protein>
    <submittedName>
        <fullName evidence="5">Oxidoreductase</fullName>
    </submittedName>
</protein>
<dbReference type="Proteomes" id="UP000611640">
    <property type="component" value="Chromosome"/>
</dbReference>
<dbReference type="PANTHER" id="PTHR48106">
    <property type="entry name" value="QUINONE OXIDOREDUCTASE PIG3-RELATED"/>
    <property type="match status" value="1"/>
</dbReference>
<keyword evidence="6" id="KW-1185">Reference proteome</keyword>
<dbReference type="Pfam" id="PF08240">
    <property type="entry name" value="ADH_N"/>
    <property type="match status" value="1"/>
</dbReference>
<dbReference type="KEGG" id="atl:Athai_21980"/>
<dbReference type="SMART" id="SM00829">
    <property type="entry name" value="PKS_ER"/>
    <property type="match status" value="1"/>
</dbReference>
<dbReference type="AlphaFoldDB" id="A0A7R7DN14"/>
<dbReference type="EMBL" id="AP023355">
    <property type="protein sequence ID" value="BCJ34695.1"/>
    <property type="molecule type" value="Genomic_DNA"/>
</dbReference>
<gene>
    <name evidence="5" type="ORF">Athai_21980</name>
</gene>
<dbReference type="RefSeq" id="WP_203961393.1">
    <property type="nucleotide sequence ID" value="NZ_AP023355.1"/>
</dbReference>
<dbReference type="GO" id="GO:0016651">
    <property type="term" value="F:oxidoreductase activity, acting on NAD(P)H"/>
    <property type="evidence" value="ECO:0007669"/>
    <property type="project" value="TreeGrafter"/>
</dbReference>
<dbReference type="GO" id="GO:0070402">
    <property type="term" value="F:NADPH binding"/>
    <property type="evidence" value="ECO:0007669"/>
    <property type="project" value="TreeGrafter"/>
</dbReference>
<dbReference type="InterPro" id="IPR013149">
    <property type="entry name" value="ADH-like_C"/>
</dbReference>
<evidence type="ECO:0000256" key="2">
    <source>
        <dbReference type="ARBA" id="ARBA00023002"/>
    </source>
</evidence>
<dbReference type="InterPro" id="IPR020843">
    <property type="entry name" value="ER"/>
</dbReference>
<evidence type="ECO:0000313" key="5">
    <source>
        <dbReference type="EMBL" id="BCJ34695.1"/>
    </source>
</evidence>
<sequence length="330" mass="33579">MRAIVLHHTGDPDVLQPTEMPEPEAGPGEVLVRTEAIGTHFAETRLRAGTLAGMTPTLPAVPGFEAAGVVTAVGPDTDPALLGARVTAMAVRGSGSYAEYLTVPATDVARVPDGVSAIDAVAVATPGAVALALVRTARLTGTEQVLVEAAAGAVGGHLVQFAAEYGAGRVIATAGTADKRDHARALGADATVDHRRPGWPTRVGELARADGRRGLDVVFESIGGASAGELLDAMAPGGRMLLYGMLSDEPPAIAAGDLLGRGLTVIGCSGAPGDGAWYDATLAARDEVLDRLADNRIRPLIDSVLPLADAAEAHRRLEAGGNTGKIILVP</sequence>
<organism evidence="5 6">
    <name type="scientific">Actinocatenispora thailandica</name>
    <dbReference type="NCBI Taxonomy" id="227318"/>
    <lineage>
        <taxon>Bacteria</taxon>
        <taxon>Bacillati</taxon>
        <taxon>Actinomycetota</taxon>
        <taxon>Actinomycetes</taxon>
        <taxon>Micromonosporales</taxon>
        <taxon>Micromonosporaceae</taxon>
        <taxon>Actinocatenispora</taxon>
    </lineage>
</organism>
<dbReference type="InterPro" id="IPR036291">
    <property type="entry name" value="NAD(P)-bd_dom_sf"/>
</dbReference>
<name>A0A7R7DN14_9ACTN</name>
<dbReference type="SUPFAM" id="SSF50129">
    <property type="entry name" value="GroES-like"/>
    <property type="match status" value="1"/>
</dbReference>